<gene>
    <name evidence="1" type="ORF">Ljam_1264</name>
</gene>
<organism evidence="1 2">
    <name type="scientific">Legionella jamestowniensis</name>
    <dbReference type="NCBI Taxonomy" id="455"/>
    <lineage>
        <taxon>Bacteria</taxon>
        <taxon>Pseudomonadati</taxon>
        <taxon>Pseudomonadota</taxon>
        <taxon>Gammaproteobacteria</taxon>
        <taxon>Legionellales</taxon>
        <taxon>Legionellaceae</taxon>
        <taxon>Legionella</taxon>
    </lineage>
</organism>
<evidence type="ECO:0000313" key="1">
    <source>
        <dbReference type="EMBL" id="KTD07069.1"/>
    </source>
</evidence>
<dbReference type="EMBL" id="LNYG01000013">
    <property type="protein sequence ID" value="KTD07069.1"/>
    <property type="molecule type" value="Genomic_DNA"/>
</dbReference>
<evidence type="ECO:0008006" key="3">
    <source>
        <dbReference type="Google" id="ProtNLM"/>
    </source>
</evidence>
<dbReference type="Proteomes" id="UP000054715">
    <property type="component" value="Unassembled WGS sequence"/>
</dbReference>
<sequence length="510" mass="58135">MNKLSTKDIKDILITSDGTINEEAINHYIESYQDVDAYYNNSESKYTGQTLLCAAITHDEISTDTKIRLASYLINRGALATRVGTQIGEIYPKHDGLIDAALEGKNFEAAYLLLKEGRNVYGSFYDFYAGKSLIDVALDKKDEEVFSWILKNAPSLFSKLKTDKFNDYYKRILQIFPNFENSENYPILKHLAEERIDNLFTQLGLIQGEDMALILAAVMSKKAYQNSVFVIKKGDKLSLLTEQIKKILENETAESIIRFSIIYYRGHGCFGQFEIDKTNNPPIVRYAHIDPYPQLIEYSAVITNDFVSEISPLAHIEIGESALMMQKGASCTYFAMDGGIMLATPSNRDYVPNVMEHMKKNGTKMTHPFKEKNITYMRCPTLPARMMVGLHFIEDEPLFQPPRRGLYSLIFNSQEKSTIVNKKGETAETAIRKDLQGHFSTSNQMATRLWNMRIERKMKQYGKAVHDFIKGNTINVVDASFSSLLDQYSLKGLLEFCEEKINSKSTYKKN</sequence>
<name>A0A0W0UHE1_9GAMM</name>
<comment type="caution">
    <text evidence="1">The sequence shown here is derived from an EMBL/GenBank/DDBJ whole genome shotgun (WGS) entry which is preliminary data.</text>
</comment>
<proteinExistence type="predicted"/>
<dbReference type="PATRIC" id="fig|455.5.peg.1335"/>
<protein>
    <recommendedName>
        <fullName evidence="3">Ankyrin repeat protein</fullName>
    </recommendedName>
</protein>
<evidence type="ECO:0000313" key="2">
    <source>
        <dbReference type="Proteomes" id="UP000054715"/>
    </source>
</evidence>
<dbReference type="RefSeq" id="WP_058449286.1">
    <property type="nucleotide sequence ID" value="NZ_CAAAJF010000010.1"/>
</dbReference>
<dbReference type="OrthoDB" id="5652042at2"/>
<reference evidence="1 2" key="1">
    <citation type="submission" date="2015-11" db="EMBL/GenBank/DDBJ databases">
        <title>Genomic analysis of 38 Legionella species identifies large and diverse effector repertoires.</title>
        <authorList>
            <person name="Burstein D."/>
            <person name="Amaro F."/>
            <person name="Zusman T."/>
            <person name="Lifshitz Z."/>
            <person name="Cohen O."/>
            <person name="Gilbert J.A."/>
            <person name="Pupko T."/>
            <person name="Shuman H.A."/>
            <person name="Segal G."/>
        </authorList>
    </citation>
    <scope>NUCLEOTIDE SEQUENCE [LARGE SCALE GENOMIC DNA]</scope>
    <source>
        <strain evidence="1 2">JA-26-G1-E2</strain>
    </source>
</reference>
<accession>A0A0W0UHE1</accession>
<dbReference type="AlphaFoldDB" id="A0A0W0UHE1"/>